<reference evidence="4" key="1">
    <citation type="journal article" date="2006" name="Science">
        <title>Ancient noncoding elements conserved in the human genome.</title>
        <authorList>
            <person name="Venkatesh B."/>
            <person name="Kirkness E.F."/>
            <person name="Loh Y.H."/>
            <person name="Halpern A.L."/>
            <person name="Lee A.P."/>
            <person name="Johnson J."/>
            <person name="Dandona N."/>
            <person name="Viswanathan L.D."/>
            <person name="Tay A."/>
            <person name="Venter J.C."/>
            <person name="Strausberg R.L."/>
            <person name="Brenner S."/>
        </authorList>
    </citation>
    <scope>NUCLEOTIDE SEQUENCE [LARGE SCALE GENOMIC DNA]</scope>
</reference>
<name>A0A4W3GBW1_CALMI</name>
<feature type="domain" description="NIDO" evidence="2">
    <location>
        <begin position="173"/>
        <end position="291"/>
    </location>
</feature>
<dbReference type="InterPro" id="IPR003886">
    <property type="entry name" value="NIDO_dom"/>
</dbReference>
<reference evidence="4" key="3">
    <citation type="journal article" date="2014" name="Nature">
        <title>Elephant shark genome provides unique insights into gnathostome evolution.</title>
        <authorList>
            <consortium name="International Elephant Shark Genome Sequencing Consortium"/>
            <person name="Venkatesh B."/>
            <person name="Lee A.P."/>
            <person name="Ravi V."/>
            <person name="Maurya A.K."/>
            <person name="Lian M.M."/>
            <person name="Swann J.B."/>
            <person name="Ohta Y."/>
            <person name="Flajnik M.F."/>
            <person name="Sutoh Y."/>
            <person name="Kasahara M."/>
            <person name="Hoon S."/>
            <person name="Gangu V."/>
            <person name="Roy S.W."/>
            <person name="Irimia M."/>
            <person name="Korzh V."/>
            <person name="Kondrychyn I."/>
            <person name="Lim Z.W."/>
            <person name="Tay B.H."/>
            <person name="Tohari S."/>
            <person name="Kong K.W."/>
            <person name="Ho S."/>
            <person name="Lorente-Galdos B."/>
            <person name="Quilez J."/>
            <person name="Marques-Bonet T."/>
            <person name="Raney B.J."/>
            <person name="Ingham P.W."/>
            <person name="Tay A."/>
            <person name="Hillier L.W."/>
            <person name="Minx P."/>
            <person name="Boehm T."/>
            <person name="Wilson R.K."/>
            <person name="Brenner S."/>
            <person name="Warren W.C."/>
        </authorList>
    </citation>
    <scope>NUCLEOTIDE SEQUENCE [LARGE SCALE GENOMIC DNA]</scope>
</reference>
<proteinExistence type="predicted"/>
<dbReference type="PANTHER" id="PTHR13802">
    <property type="entry name" value="MUCIN 4-RELATED"/>
    <property type="match status" value="1"/>
</dbReference>
<dbReference type="Proteomes" id="UP000314986">
    <property type="component" value="Unassembled WGS sequence"/>
</dbReference>
<dbReference type="InParanoid" id="A0A4W3GBW1"/>
<dbReference type="GO" id="GO:0007160">
    <property type="term" value="P:cell-matrix adhesion"/>
    <property type="evidence" value="ECO:0007669"/>
    <property type="project" value="InterPro"/>
</dbReference>
<dbReference type="PROSITE" id="PS51220">
    <property type="entry name" value="NIDO"/>
    <property type="match status" value="1"/>
</dbReference>
<protein>
    <recommendedName>
        <fullName evidence="2">NIDO domain-containing protein</fullName>
    </recommendedName>
</protein>
<dbReference type="GeneTree" id="ENSGT00940000164679"/>
<evidence type="ECO:0000259" key="2">
    <source>
        <dbReference type="PROSITE" id="PS51220"/>
    </source>
</evidence>
<evidence type="ECO:0000313" key="4">
    <source>
        <dbReference type="Proteomes" id="UP000314986"/>
    </source>
</evidence>
<dbReference type="STRING" id="7868.ENSCMIP00000000060"/>
<reference evidence="4" key="2">
    <citation type="journal article" date="2007" name="PLoS Biol.">
        <title>Survey sequencing and comparative analysis of the elephant shark (Callorhinchus milii) genome.</title>
        <authorList>
            <person name="Venkatesh B."/>
            <person name="Kirkness E.F."/>
            <person name="Loh Y.H."/>
            <person name="Halpern A.L."/>
            <person name="Lee A.P."/>
            <person name="Johnson J."/>
            <person name="Dandona N."/>
            <person name="Viswanathan L.D."/>
            <person name="Tay A."/>
            <person name="Venter J.C."/>
            <person name="Strausberg R.L."/>
            <person name="Brenner S."/>
        </authorList>
    </citation>
    <scope>NUCLEOTIDE SEQUENCE [LARGE SCALE GENOMIC DNA]</scope>
</reference>
<dbReference type="Ensembl" id="ENSCMIT00000000084.1">
    <property type="protein sequence ID" value="ENSCMIP00000000060.1"/>
    <property type="gene ID" value="ENSCMIG00000000066.1"/>
</dbReference>
<dbReference type="SMART" id="SM00539">
    <property type="entry name" value="NIDO"/>
    <property type="match status" value="1"/>
</dbReference>
<sequence>MTERIDFKIISLSKNPLTLWHLPTFWTSFLPHFIICCWRSAGSGLLLVPGHLHTPPRWQCFKPIHPKALQLSPPQSHCLAQFFSSFRSQLKTCLWSLPPSPHSASGSITVQHSETCKCKIFCFAAVVAGDGTVTKYLLCPQVNNNGIISLQGSVRQFTPSPFPLADNRSLIAPFWADVNNAIAGEIYFNESTEESVLQRASEDIDNYFPGLNTSAHWVFVATWDHVAYFGSSSQKRNTFQAVLIQSGSHSFIIFNYGDIEWTTGTAGGGNGNTGLGGTPAVVREGDGDSGV</sequence>
<dbReference type="InterPro" id="IPR051495">
    <property type="entry name" value="Epithelial_Barrier/Signaling"/>
</dbReference>
<organism evidence="3 4">
    <name type="scientific">Callorhinchus milii</name>
    <name type="common">Ghost shark</name>
    <dbReference type="NCBI Taxonomy" id="7868"/>
    <lineage>
        <taxon>Eukaryota</taxon>
        <taxon>Metazoa</taxon>
        <taxon>Chordata</taxon>
        <taxon>Craniata</taxon>
        <taxon>Vertebrata</taxon>
        <taxon>Chondrichthyes</taxon>
        <taxon>Holocephali</taxon>
        <taxon>Chimaeriformes</taxon>
        <taxon>Callorhinchidae</taxon>
        <taxon>Callorhinchus</taxon>
    </lineage>
</organism>
<reference evidence="3" key="4">
    <citation type="submission" date="2025-08" db="UniProtKB">
        <authorList>
            <consortium name="Ensembl"/>
        </authorList>
    </citation>
    <scope>IDENTIFICATION</scope>
</reference>
<accession>A0A4W3GBW1</accession>
<dbReference type="PANTHER" id="PTHR13802:SF59">
    <property type="entry name" value="SUSHI DOMAIN-CONTAINING PROTEIN 2"/>
    <property type="match status" value="1"/>
</dbReference>
<dbReference type="AlphaFoldDB" id="A0A4W3GBW1"/>
<feature type="region of interest" description="Disordered" evidence="1">
    <location>
        <begin position="270"/>
        <end position="291"/>
    </location>
</feature>
<reference evidence="3" key="5">
    <citation type="submission" date="2025-09" db="UniProtKB">
        <authorList>
            <consortium name="Ensembl"/>
        </authorList>
    </citation>
    <scope>IDENTIFICATION</scope>
</reference>
<keyword evidence="4" id="KW-1185">Reference proteome</keyword>
<dbReference type="Pfam" id="PF06119">
    <property type="entry name" value="NIDO"/>
    <property type="match status" value="1"/>
</dbReference>
<evidence type="ECO:0000313" key="3">
    <source>
        <dbReference type="Ensembl" id="ENSCMIP00000000060.1"/>
    </source>
</evidence>
<evidence type="ECO:0000256" key="1">
    <source>
        <dbReference type="SAM" id="MobiDB-lite"/>
    </source>
</evidence>